<dbReference type="InterPro" id="IPR044563">
    <property type="entry name" value="Sgt1-like"/>
</dbReference>
<dbReference type="GO" id="GO:0051087">
    <property type="term" value="F:protein-folding chaperone binding"/>
    <property type="evidence" value="ECO:0007669"/>
    <property type="project" value="InterPro"/>
</dbReference>
<keyword evidence="4" id="KW-0833">Ubl conjugation pathway</keyword>
<dbReference type="GO" id="GO:1900150">
    <property type="term" value="P:regulation of defense response to fungus"/>
    <property type="evidence" value="ECO:0007669"/>
    <property type="project" value="UniProtKB-ARBA"/>
</dbReference>
<feature type="domain" description="CS" evidence="11">
    <location>
        <begin position="155"/>
        <end position="244"/>
    </location>
</feature>
<comment type="similarity">
    <text evidence="1">Belongs to the SGT1 family.</text>
</comment>
<dbReference type="InterPro" id="IPR019734">
    <property type="entry name" value="TPR_rpt"/>
</dbReference>
<dbReference type="Pfam" id="PF04969">
    <property type="entry name" value="CS"/>
    <property type="match status" value="1"/>
</dbReference>
<dbReference type="SUPFAM" id="SSF48452">
    <property type="entry name" value="TPR-like"/>
    <property type="match status" value="1"/>
</dbReference>
<evidence type="ECO:0000256" key="8">
    <source>
        <dbReference type="PROSITE-ProRule" id="PRU00339"/>
    </source>
</evidence>
<keyword evidence="3" id="KW-0677">Repeat</keyword>
<evidence type="ECO:0000259" key="11">
    <source>
        <dbReference type="PROSITE" id="PS51203"/>
    </source>
</evidence>
<dbReference type="Pfam" id="PF13181">
    <property type="entry name" value="TPR_8"/>
    <property type="match status" value="2"/>
</dbReference>
<dbReference type="EMBL" id="LR999457">
    <property type="protein sequence ID" value="CAE6180655.1"/>
    <property type="molecule type" value="Genomic_DNA"/>
</dbReference>
<feature type="region of interest" description="Disordered" evidence="9">
    <location>
        <begin position="126"/>
        <end position="146"/>
    </location>
</feature>
<evidence type="ECO:0000256" key="5">
    <source>
        <dbReference type="ARBA" id="ARBA00022803"/>
    </source>
</evidence>
<dbReference type="InterPro" id="IPR011990">
    <property type="entry name" value="TPR-like_helical_dom_sf"/>
</dbReference>
<dbReference type="FunFam" id="2.60.40.790:FF:000034">
    <property type="entry name" value="Protein SGT1 homolog A"/>
    <property type="match status" value="1"/>
</dbReference>
<evidence type="ECO:0000256" key="2">
    <source>
        <dbReference type="ARBA" id="ARBA00022588"/>
    </source>
</evidence>
<dbReference type="GO" id="GO:0071365">
    <property type="term" value="P:cellular response to auxin stimulus"/>
    <property type="evidence" value="ECO:0007669"/>
    <property type="project" value="UniProtKB-ARBA"/>
</dbReference>
<dbReference type="InterPro" id="IPR008978">
    <property type="entry name" value="HSP20-like_chaperone"/>
</dbReference>
<evidence type="ECO:0008006" key="14">
    <source>
        <dbReference type="Google" id="ProtNLM"/>
    </source>
</evidence>
<dbReference type="Gene3D" id="1.25.40.10">
    <property type="entry name" value="Tetratricopeptide repeat domain"/>
    <property type="match status" value="1"/>
</dbReference>
<dbReference type="InterPro" id="IPR007699">
    <property type="entry name" value="SGS_dom"/>
</dbReference>
<keyword evidence="6" id="KW-0611">Plant defense</keyword>
<evidence type="ECO:0000256" key="1">
    <source>
        <dbReference type="ARBA" id="ARBA00008509"/>
    </source>
</evidence>
<dbReference type="SMART" id="SM00028">
    <property type="entry name" value="TPR"/>
    <property type="match status" value="3"/>
</dbReference>
<keyword evidence="5 8" id="KW-0802">TPR repeat</keyword>
<gene>
    <name evidence="12" type="ORF">AARE701A_LOCUS18654</name>
</gene>
<dbReference type="Proteomes" id="UP000682877">
    <property type="component" value="Chromosome 7"/>
</dbReference>
<dbReference type="PROSITE" id="PS51048">
    <property type="entry name" value="SGS"/>
    <property type="match status" value="1"/>
</dbReference>
<feature type="compositionally biased region" description="Low complexity" evidence="9">
    <location>
        <begin position="127"/>
        <end position="146"/>
    </location>
</feature>
<evidence type="ECO:0000256" key="4">
    <source>
        <dbReference type="ARBA" id="ARBA00022786"/>
    </source>
</evidence>
<evidence type="ECO:0000259" key="10">
    <source>
        <dbReference type="PROSITE" id="PS51048"/>
    </source>
</evidence>
<evidence type="ECO:0000256" key="7">
    <source>
        <dbReference type="ARBA" id="ARBA00022859"/>
    </source>
</evidence>
<dbReference type="PROSITE" id="PS50005">
    <property type="entry name" value="TPR"/>
    <property type="match status" value="3"/>
</dbReference>
<sequence length="356" mass="39752">MAKELADKAKEAFVDDDFDVAVDLYSKAIDLDPNCAEFFADRAQAYIKLESFTEAVADANKAVELDPSLTKAYLRKGTACMKLEEYRTAKTALEKGASLAPSESKFKKLIDECDFQITEEEKDLVQPVPSTLPSSSTAPPVSELDLTPAPAAPAKAKYRHEFYQKPEEVVVTVFAKGIPKQNVNIDFGEQILSVVIDVPGEEAYYLQPRLFGKIIPDKCKYEVLSTKIEIRLAKADIITWASLEHGKGPAVLPKPNISSEVSQRPAYPSSKKVKDWDKLEAEVKKQEKDEKLEGDAALNKFFREIYQNADEDTRRAMSKSFVESNGTVLSTNWQEVGTKKIESTPPDGMELKKWEI</sequence>
<dbReference type="FunFam" id="1.25.40.10:FF:000778">
    <property type="entry name" value="Protein SGT1 homolog"/>
    <property type="match status" value="1"/>
</dbReference>
<evidence type="ECO:0000256" key="3">
    <source>
        <dbReference type="ARBA" id="ARBA00022737"/>
    </source>
</evidence>
<dbReference type="CDD" id="cd06466">
    <property type="entry name" value="p23_CS_SGT1_like"/>
    <property type="match status" value="1"/>
</dbReference>
<proteinExistence type="inferred from homology"/>
<evidence type="ECO:0000313" key="12">
    <source>
        <dbReference type="EMBL" id="CAE6180655.1"/>
    </source>
</evidence>
<feature type="repeat" description="TPR" evidence="8">
    <location>
        <begin position="2"/>
        <end position="35"/>
    </location>
</feature>
<evidence type="ECO:0000256" key="9">
    <source>
        <dbReference type="SAM" id="MobiDB-lite"/>
    </source>
</evidence>
<keyword evidence="7" id="KW-0391">Immunity</keyword>
<feature type="region of interest" description="Disordered" evidence="9">
    <location>
        <begin position="337"/>
        <end position="356"/>
    </location>
</feature>
<protein>
    <recommendedName>
        <fullName evidence="14">SGT1</fullName>
    </recommendedName>
</protein>
<dbReference type="InterPro" id="IPR007052">
    <property type="entry name" value="CS_dom"/>
</dbReference>
<dbReference type="PROSITE" id="PS51203">
    <property type="entry name" value="CS"/>
    <property type="match status" value="1"/>
</dbReference>
<dbReference type="SUPFAM" id="SSF49764">
    <property type="entry name" value="HSP20-like chaperones"/>
    <property type="match status" value="1"/>
</dbReference>
<dbReference type="PANTHER" id="PTHR45862">
    <property type="entry name" value="PROTEIN SGT1 HOMOLOG"/>
    <property type="match status" value="1"/>
</dbReference>
<keyword evidence="13" id="KW-1185">Reference proteome</keyword>
<accession>A0A8S2AQJ9</accession>
<organism evidence="12 13">
    <name type="scientific">Arabidopsis arenosa</name>
    <name type="common">Sand rock-cress</name>
    <name type="synonym">Cardaminopsis arenosa</name>
    <dbReference type="NCBI Taxonomy" id="38785"/>
    <lineage>
        <taxon>Eukaryota</taxon>
        <taxon>Viridiplantae</taxon>
        <taxon>Streptophyta</taxon>
        <taxon>Embryophyta</taxon>
        <taxon>Tracheophyta</taxon>
        <taxon>Spermatophyta</taxon>
        <taxon>Magnoliopsida</taxon>
        <taxon>eudicotyledons</taxon>
        <taxon>Gunneridae</taxon>
        <taxon>Pentapetalae</taxon>
        <taxon>rosids</taxon>
        <taxon>malvids</taxon>
        <taxon>Brassicales</taxon>
        <taxon>Brassicaceae</taxon>
        <taxon>Camelineae</taxon>
        <taxon>Arabidopsis</taxon>
    </lineage>
</organism>
<evidence type="ECO:0000256" key="6">
    <source>
        <dbReference type="ARBA" id="ARBA00022821"/>
    </source>
</evidence>
<feature type="domain" description="SGS" evidence="10">
    <location>
        <begin position="266"/>
        <end position="356"/>
    </location>
</feature>
<dbReference type="Pfam" id="PF05002">
    <property type="entry name" value="SGS"/>
    <property type="match status" value="1"/>
</dbReference>
<feature type="repeat" description="TPR" evidence="8">
    <location>
        <begin position="36"/>
        <end position="69"/>
    </location>
</feature>
<dbReference type="Gene3D" id="2.60.40.790">
    <property type="match status" value="1"/>
</dbReference>
<dbReference type="AlphaFoldDB" id="A0A8S2AQJ9"/>
<reference evidence="12" key="1">
    <citation type="submission" date="2021-01" db="EMBL/GenBank/DDBJ databases">
        <authorList>
            <person name="Bezrukov I."/>
        </authorList>
    </citation>
    <scope>NUCLEOTIDE SEQUENCE</scope>
</reference>
<evidence type="ECO:0000313" key="13">
    <source>
        <dbReference type="Proteomes" id="UP000682877"/>
    </source>
</evidence>
<feature type="repeat" description="TPR" evidence="8">
    <location>
        <begin position="70"/>
        <end position="103"/>
    </location>
</feature>
<dbReference type="GO" id="GO:0045087">
    <property type="term" value="P:innate immune response"/>
    <property type="evidence" value="ECO:0007669"/>
    <property type="project" value="UniProtKB-KW"/>
</dbReference>
<dbReference type="GO" id="GO:0009793">
    <property type="term" value="P:embryo development ending in seed dormancy"/>
    <property type="evidence" value="ECO:0007669"/>
    <property type="project" value="UniProtKB-ARBA"/>
</dbReference>
<keyword evidence="2" id="KW-0399">Innate immunity</keyword>
<name>A0A8S2AQJ9_ARAAE</name>